<comment type="subunit">
    <text evidence="2 15">Heterotetramer of two alpha and two beta chains arranged as a dimer of alpha/beta heterodimers.</text>
</comment>
<evidence type="ECO:0000256" key="7">
    <source>
        <dbReference type="ARBA" id="ARBA00023115"/>
    </source>
</evidence>
<comment type="similarity">
    <text evidence="14 15">Belongs to the prokaryotic AdoMetDC family. Type 1 subfamily.</text>
</comment>
<evidence type="ECO:0000256" key="8">
    <source>
        <dbReference type="ARBA" id="ARBA00023145"/>
    </source>
</evidence>
<evidence type="ECO:0000256" key="4">
    <source>
        <dbReference type="ARBA" id="ARBA00022793"/>
    </source>
</evidence>
<keyword evidence="9 15" id="KW-0456">Lyase</keyword>
<feature type="site" description="Cleavage (non-hydrolytic); by autolysis" evidence="15">
    <location>
        <begin position="62"/>
        <end position="63"/>
    </location>
</feature>
<dbReference type="GO" id="GO:0005829">
    <property type="term" value="C:cytosol"/>
    <property type="evidence" value="ECO:0007669"/>
    <property type="project" value="TreeGrafter"/>
</dbReference>
<comment type="pathway">
    <text evidence="1 15">Amine and polyamine biosynthesis; S-adenosylmethioninamine biosynthesis; S-adenosylmethioninamine from S-adenosyl-L-methionine: step 1/1.</text>
</comment>
<comment type="function">
    <text evidence="13 15">Catalyzes the decarboxylation of S-adenosylmethionine to S-adenosylmethioninamine (dcAdoMet), the propylamine donor required for the synthesis of the polyamines spermine and spermidine from the diamine putrescine.</text>
</comment>
<dbReference type="EC" id="4.1.1.50" evidence="15"/>
<reference evidence="16 17" key="1">
    <citation type="journal article" date="2016" name="Environ. Microbiol.">
        <title>Genomic resolution of a cold subsurface aquifer community provides metabolic insights for novel microbes adapted to high CO concentrations.</title>
        <authorList>
            <person name="Probst A.J."/>
            <person name="Castelle C.J."/>
            <person name="Singh A."/>
            <person name="Brown C.T."/>
            <person name="Anantharaman K."/>
            <person name="Sharon I."/>
            <person name="Hug L.A."/>
            <person name="Burstein D."/>
            <person name="Emerson J.B."/>
            <person name="Thomas B.C."/>
            <person name="Banfield J.F."/>
        </authorList>
    </citation>
    <scope>NUCLEOTIDE SEQUENCE [LARGE SCALE GENOMIC DNA]</scope>
    <source>
        <strain evidence="16">CG1_02_38_46</strain>
    </source>
</reference>
<keyword evidence="3 15" id="KW-0949">S-adenosyl-L-methionine</keyword>
<feature type="active site" description="Proton donor; for catalytic activity" evidence="15">
    <location>
        <position position="83"/>
    </location>
</feature>
<protein>
    <recommendedName>
        <fullName evidence="15">S-adenosylmethionine decarboxylase proenzyme</fullName>
        <shortName evidence="15">AdoMetDC</shortName>
        <shortName evidence="15">SAMDC</shortName>
        <ecNumber evidence="15">4.1.1.50</ecNumber>
    </recommendedName>
    <component>
        <recommendedName>
            <fullName evidence="15">S-adenosylmethionine decarboxylase beta chain</fullName>
        </recommendedName>
    </component>
    <component>
        <recommendedName>
            <fullName evidence="15">S-adenosylmethionine decarboxylase alpha chain</fullName>
        </recommendedName>
    </component>
</protein>
<dbReference type="PANTHER" id="PTHR33866">
    <property type="entry name" value="S-ADENOSYLMETHIONINE DECARBOXYLASE PROENZYME"/>
    <property type="match status" value="1"/>
</dbReference>
<dbReference type="AlphaFoldDB" id="A0A1J4SFG1"/>
<dbReference type="Pfam" id="PF02675">
    <property type="entry name" value="AdoMet_dc"/>
    <property type="match status" value="1"/>
</dbReference>
<dbReference type="Gene3D" id="3.30.360.110">
    <property type="entry name" value="S-adenosylmethionine decarboxylase domain"/>
    <property type="match status" value="1"/>
</dbReference>
<dbReference type="GO" id="GO:0008295">
    <property type="term" value="P:spermidine biosynthetic process"/>
    <property type="evidence" value="ECO:0007669"/>
    <property type="project" value="UniProtKB-UniRule"/>
</dbReference>
<keyword evidence="5 15" id="KW-0068">Autocatalytic cleavage</keyword>
<dbReference type="PANTHER" id="PTHR33866:SF2">
    <property type="entry name" value="S-ADENOSYLMETHIONINE DECARBOXYLASE PROENZYME"/>
    <property type="match status" value="1"/>
</dbReference>
<dbReference type="FunFam" id="3.30.360.110:FF:000001">
    <property type="entry name" value="S-adenosylmethionine decarboxylase proenzyme"/>
    <property type="match status" value="1"/>
</dbReference>
<sequence>MDALGHHLLIELYGCDAEILNDCERIEKVMNAAALLANAHILESAFHQFNPHGISGVVIIAESHFSIHTWPEHGYAAVDIFTCGDDLRPDLAYNYMINHFKAKSSVIVEMKRGVIPLPVLTAEQFLTTQGLIEKSREAVVCRKGR</sequence>
<evidence type="ECO:0000256" key="1">
    <source>
        <dbReference type="ARBA" id="ARBA00004911"/>
    </source>
</evidence>
<dbReference type="GO" id="GO:0004014">
    <property type="term" value="F:adenosylmethionine decarboxylase activity"/>
    <property type="evidence" value="ECO:0007669"/>
    <property type="project" value="UniProtKB-UniRule"/>
</dbReference>
<organism evidence="16 17">
    <name type="scientific">Candidatus Desantisbacteria bacterium CG1_02_38_46</name>
    <dbReference type="NCBI Taxonomy" id="1817893"/>
    <lineage>
        <taxon>Bacteria</taxon>
        <taxon>Candidatus Desantisiibacteriota</taxon>
    </lineage>
</organism>
<gene>
    <name evidence="15" type="primary">speH</name>
    <name evidence="16" type="ORF">AUJ66_04695</name>
</gene>
<keyword evidence="7 15" id="KW-0620">Polyamine biosynthesis</keyword>
<evidence type="ECO:0000256" key="2">
    <source>
        <dbReference type="ARBA" id="ARBA00011601"/>
    </source>
</evidence>
<comment type="PTM">
    <text evidence="15">Is synthesized initially as an inactive proenzyme. Formation of the active enzyme involves a self-maturation process in which the active site pyruvoyl group is generated from an internal serine residue via an autocatalytic post-translational modification. Two non-identical subunits are generated from the proenzyme in this reaction, and the pyruvate is formed at the N-terminus of the alpha chain, which is derived from the carboxyl end of the proenzyme. The post-translation cleavage follows an unusual pathway, termed non-hydrolytic serinolysis, in which the side chain hydroxyl group of the serine supplies its oxygen atom to form the C-terminus of the beta chain, while the remainder of the serine residue undergoes an oxidative deamination to produce ammonia and the pyruvoyl group blocking the N-terminus of the alpha chain.</text>
</comment>
<evidence type="ECO:0000256" key="12">
    <source>
        <dbReference type="ARBA" id="ARBA00048112"/>
    </source>
</evidence>
<accession>A0A1J4SFG1</accession>
<dbReference type="Gene3D" id="3.30.160.750">
    <property type="match status" value="1"/>
</dbReference>
<name>A0A1J4SFG1_9BACT</name>
<dbReference type="UniPathway" id="UPA00331">
    <property type="reaction ID" value="UER00451"/>
</dbReference>
<dbReference type="InterPro" id="IPR042286">
    <property type="entry name" value="AdoMetDC_C"/>
</dbReference>
<feature type="chain" id="PRO_5023316835" description="S-adenosylmethionine decarboxylase beta chain" evidence="15">
    <location>
        <begin position="1"/>
        <end position="62"/>
    </location>
</feature>
<proteinExistence type="inferred from homology"/>
<keyword evidence="6 15" id="KW-0745">Spermidine biosynthesis</keyword>
<evidence type="ECO:0000313" key="16">
    <source>
        <dbReference type="EMBL" id="OIN96997.1"/>
    </source>
</evidence>
<feature type="active site" description="Proton acceptor; for processing activity" evidence="15">
    <location>
        <position position="68"/>
    </location>
</feature>
<dbReference type="Proteomes" id="UP000182278">
    <property type="component" value="Unassembled WGS sequence"/>
</dbReference>
<comment type="cofactor">
    <cofactor evidence="15">
        <name>pyruvate</name>
        <dbReference type="ChEBI" id="CHEBI:15361"/>
    </cofactor>
    <text evidence="15">Binds 1 pyruvoyl group covalently per subunit.</text>
</comment>
<evidence type="ECO:0000256" key="10">
    <source>
        <dbReference type="ARBA" id="ARBA00023270"/>
    </source>
</evidence>
<evidence type="ECO:0000256" key="14">
    <source>
        <dbReference type="ARBA" id="ARBA00061583"/>
    </source>
</evidence>
<dbReference type="InterPro" id="IPR003826">
    <property type="entry name" value="AdoMetDC_fam_prok"/>
</dbReference>
<dbReference type="InterPro" id="IPR017716">
    <property type="entry name" value="S-AdoMet_deCOase_pro-enz"/>
</dbReference>
<feature type="active site" description="Schiff-base intermediate with substrate; via pyruvic acid" evidence="15">
    <location>
        <position position="63"/>
    </location>
</feature>
<dbReference type="InterPro" id="IPR016067">
    <property type="entry name" value="S-AdoMet_deCO2ase_core"/>
</dbReference>
<evidence type="ECO:0000256" key="5">
    <source>
        <dbReference type="ARBA" id="ARBA00022813"/>
    </source>
</evidence>
<feature type="chain" id="PRO_5023316837" description="S-adenosylmethionine decarboxylase alpha chain" evidence="15">
    <location>
        <begin position="63"/>
        <end position="145"/>
    </location>
</feature>
<dbReference type="SUPFAM" id="SSF56276">
    <property type="entry name" value="S-adenosylmethionine decarboxylase"/>
    <property type="match status" value="1"/>
</dbReference>
<evidence type="ECO:0000256" key="9">
    <source>
        <dbReference type="ARBA" id="ARBA00023239"/>
    </source>
</evidence>
<dbReference type="HAMAP" id="MF_00464">
    <property type="entry name" value="AdoMetDC_1"/>
    <property type="match status" value="1"/>
</dbReference>
<keyword evidence="11 15" id="KW-0670">Pyruvate</keyword>
<keyword evidence="4 15" id="KW-0210">Decarboxylase</keyword>
<comment type="catalytic activity">
    <reaction evidence="12 15">
        <text>S-adenosyl-L-methionine + H(+) = S-adenosyl 3-(methylsulfanyl)propylamine + CO2</text>
        <dbReference type="Rhea" id="RHEA:15981"/>
        <dbReference type="ChEBI" id="CHEBI:15378"/>
        <dbReference type="ChEBI" id="CHEBI:16526"/>
        <dbReference type="ChEBI" id="CHEBI:57443"/>
        <dbReference type="ChEBI" id="CHEBI:59789"/>
        <dbReference type="EC" id="4.1.1.50"/>
    </reaction>
</comment>
<dbReference type="InterPro" id="IPR042284">
    <property type="entry name" value="AdoMetDC_N"/>
</dbReference>
<evidence type="ECO:0000313" key="17">
    <source>
        <dbReference type="Proteomes" id="UP000182278"/>
    </source>
</evidence>
<evidence type="ECO:0000256" key="11">
    <source>
        <dbReference type="ARBA" id="ARBA00023317"/>
    </source>
</evidence>
<evidence type="ECO:0000256" key="15">
    <source>
        <dbReference type="HAMAP-Rule" id="MF_00464"/>
    </source>
</evidence>
<evidence type="ECO:0000256" key="13">
    <source>
        <dbReference type="ARBA" id="ARBA00056215"/>
    </source>
</evidence>
<dbReference type="EMBL" id="MNUO01000069">
    <property type="protein sequence ID" value="OIN96997.1"/>
    <property type="molecule type" value="Genomic_DNA"/>
</dbReference>
<feature type="modified residue" description="Pyruvic acid (Ser); by autocatalysis" evidence="15">
    <location>
        <position position="63"/>
    </location>
</feature>
<evidence type="ECO:0000256" key="3">
    <source>
        <dbReference type="ARBA" id="ARBA00022691"/>
    </source>
</evidence>
<evidence type="ECO:0000256" key="6">
    <source>
        <dbReference type="ARBA" id="ARBA00023066"/>
    </source>
</evidence>
<keyword evidence="10 15" id="KW-0704">Schiff base</keyword>
<comment type="caution">
    <text evidence="16">The sequence shown here is derived from an EMBL/GenBank/DDBJ whole genome shotgun (WGS) entry which is preliminary data.</text>
</comment>
<keyword evidence="8 15" id="KW-0865">Zymogen</keyword>
<dbReference type="STRING" id="1817893.AUJ66_04695"/>
<dbReference type="NCBIfam" id="TIGR03330">
    <property type="entry name" value="SAM_DCase_Bsu"/>
    <property type="match status" value="1"/>
</dbReference>